<feature type="domain" description="HTTM" evidence="2">
    <location>
        <begin position="137"/>
        <end position="395"/>
    </location>
</feature>
<feature type="transmembrane region" description="Helical" evidence="1">
    <location>
        <begin position="101"/>
        <end position="122"/>
    </location>
</feature>
<keyword evidence="1" id="KW-1133">Transmembrane helix</keyword>
<dbReference type="AlphaFoldDB" id="A0A5C5ZU66"/>
<keyword evidence="1" id="KW-0812">Transmembrane</keyword>
<organism evidence="3 4">
    <name type="scientific">Pseudobythopirellula maris</name>
    <dbReference type="NCBI Taxonomy" id="2527991"/>
    <lineage>
        <taxon>Bacteria</taxon>
        <taxon>Pseudomonadati</taxon>
        <taxon>Planctomycetota</taxon>
        <taxon>Planctomycetia</taxon>
        <taxon>Pirellulales</taxon>
        <taxon>Lacipirellulaceae</taxon>
        <taxon>Pseudobythopirellula</taxon>
    </lineage>
</organism>
<dbReference type="RefSeq" id="WP_146397904.1">
    <property type="nucleotide sequence ID" value="NZ_SJPQ01000001.1"/>
</dbReference>
<feature type="transmembrane region" description="Helical" evidence="1">
    <location>
        <begin position="134"/>
        <end position="153"/>
    </location>
</feature>
<accession>A0A5C5ZU66</accession>
<feature type="transmembrane region" description="Helical" evidence="1">
    <location>
        <begin position="340"/>
        <end position="360"/>
    </location>
</feature>
<evidence type="ECO:0000313" key="3">
    <source>
        <dbReference type="EMBL" id="TWT90746.1"/>
    </source>
</evidence>
<evidence type="ECO:0000256" key="1">
    <source>
        <dbReference type="SAM" id="Phobius"/>
    </source>
</evidence>
<feature type="transmembrane region" description="Helical" evidence="1">
    <location>
        <begin position="393"/>
        <end position="409"/>
    </location>
</feature>
<protein>
    <recommendedName>
        <fullName evidence="2">HTTM domain-containing protein</fullName>
    </recommendedName>
</protein>
<evidence type="ECO:0000313" key="4">
    <source>
        <dbReference type="Proteomes" id="UP000315440"/>
    </source>
</evidence>
<feature type="transmembrane region" description="Helical" evidence="1">
    <location>
        <begin position="29"/>
        <end position="50"/>
    </location>
</feature>
<sequence length="701" mass="78734">MAPPFEGETAGGAGHANTSARRPIRRWQWIVVGLVGMAWLVSAVVALIVLPKLLLDAYDGESYSWLNDRVAAHARAAEGTGLPTRDREWYVGAGERYGYRALLHATSGLLVVLLVTFSQTVWRRVKGFLFYPDYSFNLGVLRAAVFAMMLYSLTHHPIAAVAAVPNELYEWPFLSKLFLSAVPIGPGFVAWALPLAKISSFVAAIGLFTRVSAPVAVVLSFCLLGISNLTGKVNHDHHVLLLAMIMACSRCADGFSLDALRRRLGASEVARPANEPQVTYGLPIRMTMVLIATCYFFPGYWKAAVGPGWVTDGAMRNVALGIWFQREYFEPLVRIDLYDLLGIGGALSAILFELGFLPALLFRWPRYLFAVVGFTFHNLTNAILGIAFWPLQAMYVAFVNWWWLLGWLGEKIGPSRLTIYFDGNCRLCRHTINLLLELDWLRCLEVRNTLQLEKSDPIYATADEQALLTDMHGAHYEEGALQTAVGYDVYRWIAWRIPLLWPLAPLMYLPPVSIVGRKIYRRVADSRACRVPSPVSPAEAPAKNGPLLWREVPLCVLFVLIMMGMFSTGFTRKVFSWPVACYPTFDAIGSPYIEWPTFWAVSPNGERRELDDDPIRDAYGSARFVEVLRRFVDRNEPDDRLRQALSVFVGLWKESGDLDTDSPPEAIEVVLARYHLTGPRRPKEPESTENRFLIKWNAITP</sequence>
<feature type="transmembrane region" description="Helical" evidence="1">
    <location>
        <begin position="552"/>
        <end position="570"/>
    </location>
</feature>
<dbReference type="Proteomes" id="UP000315440">
    <property type="component" value="Unassembled WGS sequence"/>
</dbReference>
<dbReference type="InterPro" id="IPR007263">
    <property type="entry name" value="DCC1-like"/>
</dbReference>
<dbReference type="Pfam" id="PF05090">
    <property type="entry name" value="HTTM"/>
    <property type="match status" value="1"/>
</dbReference>
<evidence type="ECO:0000259" key="2">
    <source>
        <dbReference type="Pfam" id="PF05090"/>
    </source>
</evidence>
<dbReference type="EMBL" id="SJPQ01000001">
    <property type="protein sequence ID" value="TWT90746.1"/>
    <property type="molecule type" value="Genomic_DNA"/>
</dbReference>
<keyword evidence="1" id="KW-0472">Membrane</keyword>
<feature type="transmembrane region" description="Helical" evidence="1">
    <location>
        <begin position="278"/>
        <end position="301"/>
    </location>
</feature>
<name>A0A5C5ZU66_9BACT</name>
<dbReference type="Pfam" id="PF04134">
    <property type="entry name" value="DCC1-like"/>
    <property type="match status" value="1"/>
</dbReference>
<comment type="caution">
    <text evidence="3">The sequence shown here is derived from an EMBL/GenBank/DDBJ whole genome shotgun (WGS) entry which is preliminary data.</text>
</comment>
<dbReference type="GO" id="GO:0015035">
    <property type="term" value="F:protein-disulfide reductase activity"/>
    <property type="evidence" value="ECO:0007669"/>
    <property type="project" value="InterPro"/>
</dbReference>
<dbReference type="InterPro" id="IPR053934">
    <property type="entry name" value="HTTM_dom"/>
</dbReference>
<feature type="transmembrane region" description="Helical" evidence="1">
    <location>
        <begin position="201"/>
        <end position="226"/>
    </location>
</feature>
<keyword evidence="4" id="KW-1185">Reference proteome</keyword>
<dbReference type="OrthoDB" id="9785438at2"/>
<feature type="transmembrane region" description="Helical" evidence="1">
    <location>
        <begin position="173"/>
        <end position="194"/>
    </location>
</feature>
<gene>
    <name evidence="3" type="ORF">Mal64_11430</name>
</gene>
<reference evidence="3 4" key="1">
    <citation type="submission" date="2019-02" db="EMBL/GenBank/DDBJ databases">
        <title>Deep-cultivation of Planctomycetes and their phenomic and genomic characterization uncovers novel biology.</title>
        <authorList>
            <person name="Wiegand S."/>
            <person name="Jogler M."/>
            <person name="Boedeker C."/>
            <person name="Pinto D."/>
            <person name="Vollmers J."/>
            <person name="Rivas-Marin E."/>
            <person name="Kohn T."/>
            <person name="Peeters S.H."/>
            <person name="Heuer A."/>
            <person name="Rast P."/>
            <person name="Oberbeckmann S."/>
            <person name="Bunk B."/>
            <person name="Jeske O."/>
            <person name="Meyerdierks A."/>
            <person name="Storesund J.E."/>
            <person name="Kallscheuer N."/>
            <person name="Luecker S."/>
            <person name="Lage O.M."/>
            <person name="Pohl T."/>
            <person name="Merkel B.J."/>
            <person name="Hornburger P."/>
            <person name="Mueller R.-W."/>
            <person name="Bruemmer F."/>
            <person name="Labrenz M."/>
            <person name="Spormann A.M."/>
            <person name="Op Den Camp H."/>
            <person name="Overmann J."/>
            <person name="Amann R."/>
            <person name="Jetten M.S.M."/>
            <person name="Mascher T."/>
            <person name="Medema M.H."/>
            <person name="Devos D.P."/>
            <person name="Kaster A.-K."/>
            <person name="Ovreas L."/>
            <person name="Rohde M."/>
            <person name="Galperin M.Y."/>
            <person name="Jogler C."/>
        </authorList>
    </citation>
    <scope>NUCLEOTIDE SEQUENCE [LARGE SCALE GENOMIC DNA]</scope>
    <source>
        <strain evidence="3 4">Mal64</strain>
    </source>
</reference>
<proteinExistence type="predicted"/>